<reference evidence="1 2" key="1">
    <citation type="submission" date="2024-08" db="EMBL/GenBank/DDBJ databases">
        <title>Draft Genome Sequence of Legionella lytica strain DSB2004, Isolated From a Fire Sprinkler System.</title>
        <authorList>
            <person name="Everhart A.D."/>
            <person name="Kidane D.T."/>
            <person name="Farone A.L."/>
            <person name="Farone M.B."/>
        </authorList>
    </citation>
    <scope>NUCLEOTIDE SEQUENCE [LARGE SCALE GENOMIC DNA]</scope>
    <source>
        <strain evidence="1 2">DSB2004</strain>
    </source>
</reference>
<comment type="caution">
    <text evidence="1">The sequence shown here is derived from an EMBL/GenBank/DDBJ whole genome shotgun (WGS) entry which is preliminary data.</text>
</comment>
<evidence type="ECO:0000313" key="1">
    <source>
        <dbReference type="EMBL" id="MFJ1268614.1"/>
    </source>
</evidence>
<dbReference type="GO" id="GO:0004860">
    <property type="term" value="F:protein kinase inhibitor activity"/>
    <property type="evidence" value="ECO:0007669"/>
    <property type="project" value="UniProtKB-KW"/>
</dbReference>
<sequence>MKKYSLILFLLIWMFNYKSFADNKFTLESSAFKLNSMIPAEFTCSGIDQSPPLTWHNAPAKTQSFALVVEDPDAPSGTWTHWLIFNIPPNITELGAGASIPEGSANGVNSWGGKGYRGPCPQLGAHRYLFKLYAVDKELNLGEGATRDIVQQMITGHVLDTAELVGLYQKF</sequence>
<dbReference type="Gene3D" id="3.90.280.10">
    <property type="entry name" value="PEBP-like"/>
    <property type="match status" value="1"/>
</dbReference>
<evidence type="ECO:0000313" key="2">
    <source>
        <dbReference type="Proteomes" id="UP001615550"/>
    </source>
</evidence>
<dbReference type="PANTHER" id="PTHR30289">
    <property type="entry name" value="UNCHARACTERIZED PROTEIN YBCL-RELATED"/>
    <property type="match status" value="1"/>
</dbReference>
<dbReference type="PANTHER" id="PTHR30289:SF1">
    <property type="entry name" value="PEBP (PHOSPHATIDYLETHANOLAMINE-BINDING PROTEIN) FAMILY PROTEIN"/>
    <property type="match status" value="1"/>
</dbReference>
<dbReference type="SUPFAM" id="SSF49777">
    <property type="entry name" value="PEBP-like"/>
    <property type="match status" value="1"/>
</dbReference>
<gene>
    <name evidence="1" type="ORF">ACD661_08625</name>
</gene>
<keyword evidence="1" id="KW-0649">Protein kinase inhibitor</keyword>
<organism evidence="1 2">
    <name type="scientific">Legionella lytica</name>
    <dbReference type="NCBI Taxonomy" id="96232"/>
    <lineage>
        <taxon>Bacteria</taxon>
        <taxon>Pseudomonadati</taxon>
        <taxon>Pseudomonadota</taxon>
        <taxon>Gammaproteobacteria</taxon>
        <taxon>Legionellales</taxon>
        <taxon>Legionellaceae</taxon>
        <taxon>Legionella</taxon>
    </lineage>
</organism>
<keyword evidence="2" id="KW-1185">Reference proteome</keyword>
<dbReference type="Proteomes" id="UP001615550">
    <property type="component" value="Unassembled WGS sequence"/>
</dbReference>
<dbReference type="RefSeq" id="WP_400187457.1">
    <property type="nucleotide sequence ID" value="NZ_JBGORX010000002.1"/>
</dbReference>
<dbReference type="InterPro" id="IPR008914">
    <property type="entry name" value="PEBP"/>
</dbReference>
<dbReference type="Pfam" id="PF01161">
    <property type="entry name" value="PBP"/>
    <property type="match status" value="1"/>
</dbReference>
<dbReference type="InterPro" id="IPR036610">
    <property type="entry name" value="PEBP-like_sf"/>
</dbReference>
<dbReference type="InterPro" id="IPR005247">
    <property type="entry name" value="YbhB_YbcL/LppC-like"/>
</dbReference>
<protein>
    <submittedName>
        <fullName evidence="1">YbhB/YbcL family Raf kinase inhibitor-like protein</fullName>
    </submittedName>
</protein>
<dbReference type="EMBL" id="JBGORX010000002">
    <property type="protein sequence ID" value="MFJ1268614.1"/>
    <property type="molecule type" value="Genomic_DNA"/>
</dbReference>
<dbReference type="NCBIfam" id="TIGR00481">
    <property type="entry name" value="YbhB/YbcL family Raf kinase inhibitor-like protein"/>
    <property type="match status" value="1"/>
</dbReference>
<name>A0ABW8D7D7_9GAMM</name>
<dbReference type="CDD" id="cd00865">
    <property type="entry name" value="PEBP_bact_arch"/>
    <property type="match status" value="1"/>
</dbReference>
<proteinExistence type="predicted"/>
<accession>A0ABW8D7D7</accession>